<evidence type="ECO:0000313" key="1">
    <source>
        <dbReference type="EMBL" id="CAD1834533.1"/>
    </source>
</evidence>
<dbReference type="AlphaFoldDB" id="A0A6V7PUX1"/>
<organism evidence="1">
    <name type="scientific">Ananas comosus var. bracteatus</name>
    <name type="common">red pineapple</name>
    <dbReference type="NCBI Taxonomy" id="296719"/>
    <lineage>
        <taxon>Eukaryota</taxon>
        <taxon>Viridiplantae</taxon>
        <taxon>Streptophyta</taxon>
        <taxon>Embryophyta</taxon>
        <taxon>Tracheophyta</taxon>
        <taxon>Spermatophyta</taxon>
        <taxon>Magnoliopsida</taxon>
        <taxon>Liliopsida</taxon>
        <taxon>Poales</taxon>
        <taxon>Bromeliaceae</taxon>
        <taxon>Bromelioideae</taxon>
        <taxon>Ananas</taxon>
    </lineage>
</organism>
<reference evidence="1" key="1">
    <citation type="submission" date="2020-07" db="EMBL/GenBank/DDBJ databases">
        <authorList>
            <person name="Lin J."/>
        </authorList>
    </citation>
    <scope>NUCLEOTIDE SEQUENCE</scope>
</reference>
<proteinExistence type="predicted"/>
<gene>
    <name evidence="1" type="ORF">CB5_LOCUS17744</name>
</gene>
<sequence length="168" mass="17601">MFGSRSAVQVLLHELVAVRGVSVRRGGERVVEASAADAAVPAIPSIVELDDAREGGGDGGGKIALVAAVEKSRLSVPRSVRVWALQACGRAWAEADRMPADVHARFCAAEAGRGFECVANGGVIAFTIKAAAAAAAAAAEVLLFDSIRKEWRWARRARSSRHTAAAER</sequence>
<name>A0A6V7PUX1_ANACO</name>
<accession>A0A6V7PUX1</accession>
<protein>
    <submittedName>
        <fullName evidence="1">Uncharacterized protein</fullName>
    </submittedName>
</protein>
<dbReference type="EMBL" id="LR862152">
    <property type="protein sequence ID" value="CAD1834533.1"/>
    <property type="molecule type" value="Genomic_DNA"/>
</dbReference>